<keyword evidence="4" id="KW-0255">Endonuclease</keyword>
<dbReference type="InterPro" id="IPR041373">
    <property type="entry name" value="RT_RNaseH"/>
</dbReference>
<evidence type="ECO:0000256" key="5">
    <source>
        <dbReference type="ARBA" id="ARBA00022801"/>
    </source>
</evidence>
<evidence type="ECO:0000256" key="4">
    <source>
        <dbReference type="ARBA" id="ARBA00022759"/>
    </source>
</evidence>
<dbReference type="Gene3D" id="3.30.420.10">
    <property type="entry name" value="Ribonuclease H-like superfamily/Ribonuclease H"/>
    <property type="match status" value="1"/>
</dbReference>
<dbReference type="Proteomes" id="UP001231189">
    <property type="component" value="Unassembled WGS sequence"/>
</dbReference>
<dbReference type="PROSITE" id="PS50879">
    <property type="entry name" value="RNASE_H_1"/>
    <property type="match status" value="1"/>
</dbReference>
<feature type="compositionally biased region" description="Basic and acidic residues" evidence="7">
    <location>
        <begin position="333"/>
        <end position="343"/>
    </location>
</feature>
<feature type="region of interest" description="Disordered" evidence="7">
    <location>
        <begin position="1110"/>
        <end position="1136"/>
    </location>
</feature>
<accession>A0AAD8VY89</accession>
<dbReference type="GO" id="GO:0004523">
    <property type="term" value="F:RNA-DNA hybrid ribonuclease activity"/>
    <property type="evidence" value="ECO:0007669"/>
    <property type="project" value="InterPro"/>
</dbReference>
<feature type="compositionally biased region" description="Basic and acidic residues" evidence="7">
    <location>
        <begin position="422"/>
        <end position="431"/>
    </location>
</feature>
<dbReference type="InterPro" id="IPR002156">
    <property type="entry name" value="RNaseH_domain"/>
</dbReference>
<name>A0AAD8VY89_LOLMU</name>
<dbReference type="SUPFAM" id="SSF56672">
    <property type="entry name" value="DNA/RNA polymerases"/>
    <property type="match status" value="1"/>
</dbReference>
<dbReference type="InterPro" id="IPR012337">
    <property type="entry name" value="RNaseH-like_sf"/>
</dbReference>
<dbReference type="CDD" id="cd00303">
    <property type="entry name" value="retropepsin_like"/>
    <property type="match status" value="1"/>
</dbReference>
<dbReference type="Pfam" id="PF17917">
    <property type="entry name" value="RT_RNaseH"/>
    <property type="match status" value="1"/>
</dbReference>
<evidence type="ECO:0000256" key="6">
    <source>
        <dbReference type="ARBA" id="ARBA00022918"/>
    </source>
</evidence>
<dbReference type="InterPro" id="IPR036397">
    <property type="entry name" value="RNaseH_sf"/>
</dbReference>
<dbReference type="Gene3D" id="2.40.70.10">
    <property type="entry name" value="Acid Proteases"/>
    <property type="match status" value="1"/>
</dbReference>
<feature type="compositionally biased region" description="Polar residues" evidence="7">
    <location>
        <begin position="314"/>
        <end position="331"/>
    </location>
</feature>
<dbReference type="SUPFAM" id="SSF53098">
    <property type="entry name" value="Ribonuclease H-like"/>
    <property type="match status" value="1"/>
</dbReference>
<feature type="compositionally biased region" description="Low complexity" evidence="7">
    <location>
        <begin position="1112"/>
        <end position="1129"/>
    </location>
</feature>
<keyword evidence="2" id="KW-0548">Nucleotidyltransferase</keyword>
<comment type="caution">
    <text evidence="9">The sequence shown here is derived from an EMBL/GenBank/DDBJ whole genome shotgun (WGS) entry which is preliminary data.</text>
</comment>
<gene>
    <name evidence="9" type="ORF">QYE76_001079</name>
</gene>
<evidence type="ECO:0000256" key="7">
    <source>
        <dbReference type="SAM" id="MobiDB-lite"/>
    </source>
</evidence>
<dbReference type="InterPro" id="IPR021109">
    <property type="entry name" value="Peptidase_aspartic_dom_sf"/>
</dbReference>
<dbReference type="InterPro" id="IPR043502">
    <property type="entry name" value="DNA/RNA_pol_sf"/>
</dbReference>
<dbReference type="Gene3D" id="3.10.10.10">
    <property type="entry name" value="HIV Type 1 Reverse Transcriptase, subunit A, domain 1"/>
    <property type="match status" value="1"/>
</dbReference>
<keyword evidence="1" id="KW-0808">Transferase</keyword>
<keyword evidence="10" id="KW-1185">Reference proteome</keyword>
<dbReference type="GO" id="GO:0003964">
    <property type="term" value="F:RNA-directed DNA polymerase activity"/>
    <property type="evidence" value="ECO:0007669"/>
    <property type="project" value="UniProtKB-KW"/>
</dbReference>
<proteinExistence type="predicted"/>
<dbReference type="PANTHER" id="PTHR48475">
    <property type="entry name" value="RIBONUCLEASE H"/>
    <property type="match status" value="1"/>
</dbReference>
<sequence>MAPTVGHEVAHAGIHIRAGLLEFAGERTVSALVQSFYSIDFINDNAGCFANGGIFPKNGRIIEFGSHRVYFGHVPVRQRLSPVLVAPDPPRWLCAGRVAGSVEVMMTGVAGAGKEVAAEGAGRAVSTRAAKPPLERDAGAAGASSAPPATPLQAAMNALATPIAQNIDPAAAQAELEAQRLRILKSGKDVVKAQRELNLTVREYNAAHGFASVSAHAARIPENRLKARNLDQDLRKEILTGKSTSASVSIVEKPKYSSPDKTIKAAKAAVDLCDSLTGEALAKQQERVRELLDTVEQQNAEQLAKLNKAIASKSARSTKNAGSKSHGQASSPHPDRRKEKEVNARQMTVYDPVLAGKQKAGQHDAGRKSQGAERGYAKEGYAGNNHAGRHETGQNYPAARAAYDDDEEEMPPPRYRQARAAAPERYDEADSTRPAAYRNPLGERLGERYLPERDARHRLDRVYLSEMIEEEGPPGPKCFGPRIMREKPPVRNFTWICSCCGPNHERAANFSKVLIDNGSSINIMYKHTMHTLGITENMLQPTHTTFHGIVPGLSCAPVGKVRVDVSFGGRDNCRVENLEFEVVDLDSPYHALLGRPALAAFMASTHTAYLKMKMPAPRGPLTVVGNYKISLETASAGSNLAESLVIAEEKRRMQTAVALAQSSQLSLAAMSASLSAPAFKPTNETKDIVLDPAYPERTVRIGVPRELAEHSLNVRKDAKPVRQPLRRFAEDRRKIIGEEVTKLLVAKFIVEVTHTEWLANPVMVEKKKDENLEAKAPKVWRMCIDYTNLNKACPRDPFPLPRIDQVIDSTAGSTNRVVSVVVVVEREEEGKIVQRPVYYLSEVLSLSKQNYPHFQKMTYGVFMAATKLKHYFEEHPMKVVSEAPISDIMCNKDASGRIAKWAIQISPYVPVYERRDAIKSQALADFLVDWAEIQYKPPDQRLEYRKMHFDGSKLKEGLGAGVVLTSPKGDHLRYVLQVHFRASNNVAEYEALIHGLKVAKEIGAHRIICYGDSDLVVQQCSGDWDAKDANMASYRFHVQKIAGFFEGCEFHHVPRAENEVADALSKIGSSRQEIPPGIALAHLRVPSIKPSPESESIFVPESHIVPMDIDEGNPGTAPANPGTAPASSGTVPVSSGTAVPIPEETMLVDSMDIDVPVFLVRETPSWAKPIKEFLINGTLPADENESRRIQRRSKAYTFINGEVYKRSVTGVLQRCVEPEEGKEMLEEIHQGECGHHASSRALVAKVFRHGFYGPCFGERRIW</sequence>
<feature type="region of interest" description="Disordered" evidence="7">
    <location>
        <begin position="121"/>
        <end position="149"/>
    </location>
</feature>
<keyword evidence="5" id="KW-0378">Hydrolase</keyword>
<keyword evidence="3" id="KW-0540">Nuclease</keyword>
<protein>
    <recommendedName>
        <fullName evidence="8">RNase H type-1 domain-containing protein</fullName>
    </recommendedName>
</protein>
<dbReference type="Pfam" id="PF13456">
    <property type="entry name" value="RVT_3"/>
    <property type="match status" value="1"/>
</dbReference>
<feature type="domain" description="RNase H type-1" evidence="8">
    <location>
        <begin position="941"/>
        <end position="1070"/>
    </location>
</feature>
<dbReference type="GO" id="GO:0003676">
    <property type="term" value="F:nucleic acid binding"/>
    <property type="evidence" value="ECO:0007669"/>
    <property type="project" value="InterPro"/>
</dbReference>
<evidence type="ECO:0000259" key="8">
    <source>
        <dbReference type="PROSITE" id="PS50879"/>
    </source>
</evidence>
<organism evidence="9 10">
    <name type="scientific">Lolium multiflorum</name>
    <name type="common">Italian ryegrass</name>
    <name type="synonym">Lolium perenne subsp. multiflorum</name>
    <dbReference type="NCBI Taxonomy" id="4521"/>
    <lineage>
        <taxon>Eukaryota</taxon>
        <taxon>Viridiplantae</taxon>
        <taxon>Streptophyta</taxon>
        <taxon>Embryophyta</taxon>
        <taxon>Tracheophyta</taxon>
        <taxon>Spermatophyta</taxon>
        <taxon>Magnoliopsida</taxon>
        <taxon>Liliopsida</taxon>
        <taxon>Poales</taxon>
        <taxon>Poaceae</taxon>
        <taxon>BOP clade</taxon>
        <taxon>Pooideae</taxon>
        <taxon>Poodae</taxon>
        <taxon>Poeae</taxon>
        <taxon>Poeae Chloroplast Group 2 (Poeae type)</taxon>
        <taxon>Loliodinae</taxon>
        <taxon>Loliinae</taxon>
        <taxon>Lolium</taxon>
    </lineage>
</organism>
<feature type="compositionally biased region" description="Basic and acidic residues" evidence="7">
    <location>
        <begin position="361"/>
        <end position="377"/>
    </location>
</feature>
<keyword evidence="6" id="KW-0695">RNA-directed DNA polymerase</keyword>
<evidence type="ECO:0000256" key="1">
    <source>
        <dbReference type="ARBA" id="ARBA00022679"/>
    </source>
</evidence>
<evidence type="ECO:0000313" key="10">
    <source>
        <dbReference type="Proteomes" id="UP001231189"/>
    </source>
</evidence>
<reference evidence="9" key="1">
    <citation type="submission" date="2023-07" db="EMBL/GenBank/DDBJ databases">
        <title>A chromosome-level genome assembly of Lolium multiflorum.</title>
        <authorList>
            <person name="Chen Y."/>
            <person name="Copetti D."/>
            <person name="Kolliker R."/>
            <person name="Studer B."/>
        </authorList>
    </citation>
    <scope>NUCLEOTIDE SEQUENCE</scope>
    <source>
        <strain evidence="9">02402/16</strain>
        <tissue evidence="9">Leaf</tissue>
    </source>
</reference>
<dbReference type="CDD" id="cd09279">
    <property type="entry name" value="RNase_HI_like"/>
    <property type="match status" value="1"/>
</dbReference>
<evidence type="ECO:0000256" key="3">
    <source>
        <dbReference type="ARBA" id="ARBA00022722"/>
    </source>
</evidence>
<evidence type="ECO:0000313" key="9">
    <source>
        <dbReference type="EMBL" id="KAK1626764.1"/>
    </source>
</evidence>
<dbReference type="PANTHER" id="PTHR48475:SF1">
    <property type="entry name" value="RNASE H TYPE-1 DOMAIN-CONTAINING PROTEIN"/>
    <property type="match status" value="1"/>
</dbReference>
<feature type="region of interest" description="Disordered" evidence="7">
    <location>
        <begin position="311"/>
        <end position="438"/>
    </location>
</feature>
<dbReference type="AlphaFoldDB" id="A0AAD8VY89"/>
<dbReference type="EMBL" id="JAUUTY010000005">
    <property type="protein sequence ID" value="KAK1626764.1"/>
    <property type="molecule type" value="Genomic_DNA"/>
</dbReference>
<evidence type="ECO:0000256" key="2">
    <source>
        <dbReference type="ARBA" id="ARBA00022695"/>
    </source>
</evidence>